<organism evidence="2 3">
    <name type="scientific">Oenococcus oeni</name>
    <name type="common">Leuconostoc oenos</name>
    <dbReference type="NCBI Taxonomy" id="1247"/>
    <lineage>
        <taxon>Bacteria</taxon>
        <taxon>Bacillati</taxon>
        <taxon>Bacillota</taxon>
        <taxon>Bacilli</taxon>
        <taxon>Lactobacillales</taxon>
        <taxon>Lactobacillaceae</taxon>
        <taxon>Oenococcus</taxon>
    </lineage>
</organism>
<sequence length="113" mass="12814">MAFENTVLVKGDQGYRISPEIKAFTLRDLGFVLNNAGAFVKTDMLEPEKGYSASRKLKITFTKDLTAFKLSLLSGNEAINIDIFSNPKDKALVEQYRFFMKQLIDRKVIETIS</sequence>
<dbReference type="Gene3D" id="3.30.1820.10">
    <property type="entry name" value="Lp2179-like"/>
    <property type="match status" value="1"/>
</dbReference>
<gene>
    <name evidence="2" type="ORF">ATX59_05370</name>
    <name evidence="1" type="ORF">GA838_02495</name>
</gene>
<dbReference type="EMBL" id="WERV01000002">
    <property type="protein sequence ID" value="MDV7714653.1"/>
    <property type="molecule type" value="Genomic_DNA"/>
</dbReference>
<dbReference type="AlphaFoldDB" id="A0A6N4A227"/>
<dbReference type="InterPro" id="IPR035942">
    <property type="entry name" value="Lp2179-like_sf"/>
</dbReference>
<dbReference type="RefSeq" id="WP_071419904.1">
    <property type="nucleotide sequence ID" value="NZ_MLLI01000136.1"/>
</dbReference>
<dbReference type="Pfam" id="PF08866">
    <property type="entry name" value="DUF1831"/>
    <property type="match status" value="1"/>
</dbReference>
<dbReference type="InterPro" id="IPR014965">
    <property type="entry name" value="Amino_acid_metab_prot_put"/>
</dbReference>
<evidence type="ECO:0008006" key="4">
    <source>
        <dbReference type="Google" id="ProtNLM"/>
    </source>
</evidence>
<protein>
    <recommendedName>
        <fullName evidence="4">Cysteine desulfurase</fullName>
    </recommendedName>
</protein>
<dbReference type="Proteomes" id="UP000181728">
    <property type="component" value="Unassembled WGS sequence"/>
</dbReference>
<accession>A0A6N4A227</accession>
<reference evidence="2 3" key="1">
    <citation type="journal article" date="2016" name="BMC Genomics">
        <title>Consensus pan-genome assembly of the specialised wine bacterium Oenococcus oeni.</title>
        <authorList>
            <person name="Sternes P.R."/>
            <person name="Borneman A.R."/>
        </authorList>
    </citation>
    <scope>NUCLEOTIDE SEQUENCE [LARGE SCALE GENOMIC DNA]</scope>
    <source>
        <strain evidence="2 3">AWRIB661</strain>
    </source>
</reference>
<evidence type="ECO:0000313" key="1">
    <source>
        <dbReference type="EMBL" id="MDV7714653.1"/>
    </source>
</evidence>
<reference evidence="1" key="2">
    <citation type="submission" date="2019-10" db="EMBL/GenBank/DDBJ databases">
        <title>Malate fermentation in French cider.</title>
        <authorList>
            <person name="Cousin F.J."/>
            <person name="Medina Fernandez S."/>
            <person name="Misery B."/>
            <person name="Laplace J.-M."/>
            <person name="Cretenet M."/>
        </authorList>
    </citation>
    <scope>NUCLEOTIDE SEQUENCE</scope>
    <source>
        <strain evidence="1">UCMA15129</strain>
    </source>
</reference>
<name>A0A6N4A227_OENOE</name>
<evidence type="ECO:0000313" key="3">
    <source>
        <dbReference type="Proteomes" id="UP000181728"/>
    </source>
</evidence>
<evidence type="ECO:0000313" key="2">
    <source>
        <dbReference type="EMBL" id="OIM21207.1"/>
    </source>
</evidence>
<dbReference type="EMBL" id="MLOK01000039">
    <property type="protein sequence ID" value="OIM21207.1"/>
    <property type="molecule type" value="Genomic_DNA"/>
</dbReference>
<comment type="caution">
    <text evidence="2">The sequence shown here is derived from an EMBL/GenBank/DDBJ whole genome shotgun (WGS) entry which is preliminary data.</text>
</comment>
<proteinExistence type="predicted"/>
<dbReference type="Proteomes" id="UP001281024">
    <property type="component" value="Unassembled WGS sequence"/>
</dbReference>
<dbReference type="SUPFAM" id="SSF160800">
    <property type="entry name" value="Lp2179-like"/>
    <property type="match status" value="1"/>
</dbReference>